<feature type="transmembrane region" description="Helical" evidence="1">
    <location>
        <begin position="12"/>
        <end position="38"/>
    </location>
</feature>
<gene>
    <name evidence="2" type="ORF">FY036_17535</name>
</gene>
<reference evidence="2 3" key="1">
    <citation type="submission" date="2019-08" db="EMBL/GenBank/DDBJ databases">
        <authorList>
            <person name="Seo Y.L."/>
        </authorList>
    </citation>
    <scope>NUCLEOTIDE SEQUENCE [LARGE SCALE GENOMIC DNA]</scope>
    <source>
        <strain evidence="2 3">MaA-C15</strain>
    </source>
</reference>
<dbReference type="EMBL" id="VSZS01000066">
    <property type="protein sequence ID" value="TYR30517.1"/>
    <property type="molecule type" value="Genomic_DNA"/>
</dbReference>
<protein>
    <submittedName>
        <fullName evidence="2">Uncharacterized protein</fullName>
    </submittedName>
</protein>
<proteinExistence type="predicted"/>
<evidence type="ECO:0000313" key="2">
    <source>
        <dbReference type="EMBL" id="TYR30517.1"/>
    </source>
</evidence>
<organism evidence="2 3">
    <name type="scientific">Neoaquamicrobium microcysteis</name>
    <dbReference type="NCBI Taxonomy" id="2682781"/>
    <lineage>
        <taxon>Bacteria</taxon>
        <taxon>Pseudomonadati</taxon>
        <taxon>Pseudomonadota</taxon>
        <taxon>Alphaproteobacteria</taxon>
        <taxon>Hyphomicrobiales</taxon>
        <taxon>Phyllobacteriaceae</taxon>
        <taxon>Neoaquamicrobium</taxon>
    </lineage>
</organism>
<keyword evidence="1" id="KW-0812">Transmembrane</keyword>
<feature type="transmembrane region" description="Helical" evidence="1">
    <location>
        <begin position="50"/>
        <end position="71"/>
    </location>
</feature>
<accession>A0A5D4GQ83</accession>
<dbReference type="Proteomes" id="UP000323258">
    <property type="component" value="Unassembled WGS sequence"/>
</dbReference>
<evidence type="ECO:0000256" key="1">
    <source>
        <dbReference type="SAM" id="Phobius"/>
    </source>
</evidence>
<keyword evidence="3" id="KW-1185">Reference proteome</keyword>
<dbReference type="AlphaFoldDB" id="A0A5D4GQ83"/>
<sequence length="74" mass="7562">MINDKRGLAMRIVAGLLVGILIGALAALALSVAATWIFDISQMEGAYAMGVAFFYMPAGALIGGIAGAIFASTR</sequence>
<comment type="caution">
    <text evidence="2">The sequence shown here is derived from an EMBL/GenBank/DDBJ whole genome shotgun (WGS) entry which is preliminary data.</text>
</comment>
<dbReference type="RefSeq" id="WP_210247468.1">
    <property type="nucleotide sequence ID" value="NZ_VSZS01000066.1"/>
</dbReference>
<evidence type="ECO:0000313" key="3">
    <source>
        <dbReference type="Proteomes" id="UP000323258"/>
    </source>
</evidence>
<keyword evidence="1" id="KW-1133">Transmembrane helix</keyword>
<name>A0A5D4GQ83_9HYPH</name>
<keyword evidence="1" id="KW-0472">Membrane</keyword>
<reference evidence="2 3" key="2">
    <citation type="submission" date="2019-09" db="EMBL/GenBank/DDBJ databases">
        <title>Mesorhizobium sp. MaA-C15 isolated from Microcystis aeruginosa.</title>
        <authorList>
            <person name="Jeong S.E."/>
            <person name="Jin H.M."/>
            <person name="Jeon C.O."/>
        </authorList>
    </citation>
    <scope>NUCLEOTIDE SEQUENCE [LARGE SCALE GENOMIC DNA]</scope>
    <source>
        <strain evidence="2 3">MaA-C15</strain>
    </source>
</reference>